<evidence type="ECO:0000256" key="5">
    <source>
        <dbReference type="ARBA" id="ARBA00022619"/>
    </source>
</evidence>
<evidence type="ECO:0000256" key="4">
    <source>
        <dbReference type="ARBA" id="ARBA00012153"/>
    </source>
</evidence>
<keyword evidence="6" id="KW-0479">Metal-binding</keyword>
<dbReference type="InterPro" id="IPR017945">
    <property type="entry name" value="DHBP_synth_RibB-like_a/b_dom"/>
</dbReference>
<comment type="cofactor">
    <cofactor evidence="1">
        <name>Mn(2+)</name>
        <dbReference type="ChEBI" id="CHEBI:29035"/>
    </cofactor>
</comment>
<evidence type="ECO:0000256" key="6">
    <source>
        <dbReference type="ARBA" id="ARBA00022723"/>
    </source>
</evidence>
<evidence type="ECO:0000256" key="1">
    <source>
        <dbReference type="ARBA" id="ARBA00001936"/>
    </source>
</evidence>
<organism evidence="10 11">
    <name type="scientific">Albugo candida</name>
    <dbReference type="NCBI Taxonomy" id="65357"/>
    <lineage>
        <taxon>Eukaryota</taxon>
        <taxon>Sar</taxon>
        <taxon>Stramenopiles</taxon>
        <taxon>Oomycota</taxon>
        <taxon>Peronosporomycetes</taxon>
        <taxon>Albuginales</taxon>
        <taxon>Albuginaceae</taxon>
        <taxon>Albugo</taxon>
    </lineage>
</organism>
<dbReference type="Gene3D" id="3.90.870.10">
    <property type="entry name" value="DHBP synthase"/>
    <property type="match status" value="1"/>
</dbReference>
<comment type="cofactor">
    <cofactor evidence="2">
        <name>Mg(2+)</name>
        <dbReference type="ChEBI" id="CHEBI:18420"/>
    </cofactor>
</comment>
<dbReference type="EC" id="4.1.99.12" evidence="4"/>
<dbReference type="FunFam" id="3.90.870.10:FF:000001">
    <property type="entry name" value="Riboflavin biosynthesis protein RibBA"/>
    <property type="match status" value="1"/>
</dbReference>
<dbReference type="HAMAP" id="MF_00180">
    <property type="entry name" value="RibB"/>
    <property type="match status" value="1"/>
</dbReference>
<keyword evidence="9" id="KW-0456">Lyase</keyword>
<evidence type="ECO:0000256" key="3">
    <source>
        <dbReference type="ARBA" id="ARBA00004904"/>
    </source>
</evidence>
<dbReference type="AlphaFoldDB" id="A0A024GME5"/>
<sequence>MSALNSSVSPLPSVLSTPMKAVNCVKEAFSPMHNAQVATIEQALEAIRKGELVIVMDNEDRENEGDLIAAAEFATEERLAFMVRHSTGIVCVPIPEQRTMDLRLPAMVDDNTEAHKCKFTITVDLREGNTTGVSAADRARTIRALADPSISHDAYNRPGHIFPLKAKEGGVIARAGHTEAAVDLARLAGCRPAGYICEINDDNGKMLRRGDLHKFAKEHNLHLITISDLIRYRVCHETLLHPLNTSNFKAMETPFGSWKLYQYDALVCELEIDLLVLGSVEKASKVPVFIAAGEALSTTVDMQWAQKHIMSSSKLGVIIYMRKTANLLEVSGAFMGAQSIFGLAMQAIKQLDVQSVLLMTRTPYPFDTDGFGVCIDGTEEFPKCM</sequence>
<name>A0A024GME5_9STRA</name>
<evidence type="ECO:0000313" key="11">
    <source>
        <dbReference type="Proteomes" id="UP000053237"/>
    </source>
</evidence>
<dbReference type="InParanoid" id="A0A024GME5"/>
<dbReference type="NCBIfam" id="TIGR00506">
    <property type="entry name" value="ribB"/>
    <property type="match status" value="1"/>
</dbReference>
<evidence type="ECO:0000256" key="8">
    <source>
        <dbReference type="ARBA" id="ARBA00023211"/>
    </source>
</evidence>
<dbReference type="GO" id="GO:0046872">
    <property type="term" value="F:metal ion binding"/>
    <property type="evidence" value="ECO:0007669"/>
    <property type="project" value="UniProtKB-KW"/>
</dbReference>
<dbReference type="EMBL" id="CAIX01000202">
    <property type="protein sequence ID" value="CCI48056.1"/>
    <property type="molecule type" value="Genomic_DNA"/>
</dbReference>
<dbReference type="SUPFAM" id="SSF55821">
    <property type="entry name" value="YrdC/RibB"/>
    <property type="match status" value="1"/>
</dbReference>
<dbReference type="STRING" id="65357.A0A024GME5"/>
<dbReference type="UniPathway" id="UPA00275"/>
<dbReference type="PANTHER" id="PTHR21327:SF18">
    <property type="entry name" value="3,4-DIHYDROXY-2-BUTANONE 4-PHOSPHATE SYNTHASE"/>
    <property type="match status" value="1"/>
</dbReference>
<keyword evidence="8" id="KW-0464">Manganese</keyword>
<evidence type="ECO:0000256" key="9">
    <source>
        <dbReference type="ARBA" id="ARBA00023239"/>
    </source>
</evidence>
<keyword evidence="11" id="KW-1185">Reference proteome</keyword>
<dbReference type="GO" id="GO:0008686">
    <property type="term" value="F:3,4-dihydroxy-2-butanone-4-phosphate synthase activity"/>
    <property type="evidence" value="ECO:0007669"/>
    <property type="project" value="UniProtKB-EC"/>
</dbReference>
<dbReference type="OrthoDB" id="60371at2759"/>
<comment type="pathway">
    <text evidence="3">Cofactor biosynthesis; riboflavin biosynthesis; 2-hydroxy-3-oxobutyl phosphate from D-ribulose 5-phosphate: step 1/1.</text>
</comment>
<keyword evidence="7" id="KW-0460">Magnesium</keyword>
<dbReference type="Pfam" id="PF00926">
    <property type="entry name" value="DHBP_synthase"/>
    <property type="match status" value="1"/>
</dbReference>
<dbReference type="GO" id="GO:0009231">
    <property type="term" value="P:riboflavin biosynthetic process"/>
    <property type="evidence" value="ECO:0007669"/>
    <property type="project" value="UniProtKB-UniPathway"/>
</dbReference>
<dbReference type="PANTHER" id="PTHR21327">
    <property type="entry name" value="GTP CYCLOHYDROLASE II-RELATED"/>
    <property type="match status" value="1"/>
</dbReference>
<evidence type="ECO:0000256" key="7">
    <source>
        <dbReference type="ARBA" id="ARBA00022842"/>
    </source>
</evidence>
<comment type="caution">
    <text evidence="10">The sequence shown here is derived from an EMBL/GenBank/DDBJ whole genome shotgun (WGS) entry which is preliminary data.</text>
</comment>
<evidence type="ECO:0000313" key="10">
    <source>
        <dbReference type="EMBL" id="CCI48056.1"/>
    </source>
</evidence>
<proteinExistence type="inferred from homology"/>
<dbReference type="SUPFAM" id="SSF142695">
    <property type="entry name" value="RibA-like"/>
    <property type="match status" value="1"/>
</dbReference>
<dbReference type="InterPro" id="IPR000422">
    <property type="entry name" value="DHBP_synthase_RibB"/>
</dbReference>
<protein>
    <recommendedName>
        <fullName evidence="4">3,4-dihydroxy-2-butanone-4-phosphate synthase</fullName>
        <ecNumber evidence="4">4.1.99.12</ecNumber>
    </recommendedName>
</protein>
<accession>A0A024GME5</accession>
<gene>
    <name evidence="10" type="ORF">BN9_091050</name>
</gene>
<keyword evidence="5" id="KW-0686">Riboflavin biosynthesis</keyword>
<dbReference type="GO" id="GO:0005829">
    <property type="term" value="C:cytosol"/>
    <property type="evidence" value="ECO:0007669"/>
    <property type="project" value="TreeGrafter"/>
</dbReference>
<reference evidence="10 11" key="1">
    <citation type="submission" date="2012-05" db="EMBL/GenBank/DDBJ databases">
        <title>Recombination and specialization in a pathogen metapopulation.</title>
        <authorList>
            <person name="Gardiner A."/>
            <person name="Kemen E."/>
            <person name="Schultz-Larsen T."/>
            <person name="MacLean D."/>
            <person name="Van Oosterhout C."/>
            <person name="Jones J.D.G."/>
        </authorList>
    </citation>
    <scope>NUCLEOTIDE SEQUENCE [LARGE SCALE GENOMIC DNA]</scope>
    <source>
        <strain evidence="10 11">Ac Nc2</strain>
    </source>
</reference>
<dbReference type="InterPro" id="IPR036144">
    <property type="entry name" value="RibA-like_sf"/>
</dbReference>
<dbReference type="Proteomes" id="UP000053237">
    <property type="component" value="Unassembled WGS sequence"/>
</dbReference>
<evidence type="ECO:0000256" key="2">
    <source>
        <dbReference type="ARBA" id="ARBA00001946"/>
    </source>
</evidence>